<dbReference type="InterPro" id="IPR012677">
    <property type="entry name" value="Nucleotide-bd_a/b_plait_sf"/>
</dbReference>
<dbReference type="GO" id="GO:0003723">
    <property type="term" value="F:RNA binding"/>
    <property type="evidence" value="ECO:0007669"/>
    <property type="project" value="UniProtKB-UniRule"/>
</dbReference>
<reference evidence="3" key="1">
    <citation type="submission" date="2021-08" db="EMBL/GenBank/DDBJ databases">
        <title>WGS assembly of Ceratopteris richardii.</title>
        <authorList>
            <person name="Marchant D.B."/>
            <person name="Chen G."/>
            <person name="Jenkins J."/>
            <person name="Shu S."/>
            <person name="Leebens-Mack J."/>
            <person name="Grimwood J."/>
            <person name="Schmutz J."/>
            <person name="Soltis P."/>
            <person name="Soltis D."/>
            <person name="Chen Z.-H."/>
        </authorList>
    </citation>
    <scope>NUCLEOTIDE SEQUENCE</scope>
    <source>
        <strain evidence="3">Whitten #5841</strain>
        <tissue evidence="3">Leaf</tissue>
    </source>
</reference>
<dbReference type="InterPro" id="IPR000504">
    <property type="entry name" value="RRM_dom"/>
</dbReference>
<gene>
    <name evidence="3" type="ORF">KP509_08G056000</name>
</gene>
<evidence type="ECO:0000256" key="1">
    <source>
        <dbReference type="PROSITE-ProRule" id="PRU00176"/>
    </source>
</evidence>
<keyword evidence="4" id="KW-1185">Reference proteome</keyword>
<evidence type="ECO:0000259" key="2">
    <source>
        <dbReference type="PROSITE" id="PS50102"/>
    </source>
</evidence>
<evidence type="ECO:0000313" key="4">
    <source>
        <dbReference type="Proteomes" id="UP000825935"/>
    </source>
</evidence>
<accession>A0A8T2U6Y2</accession>
<dbReference type="Gene3D" id="3.30.70.330">
    <property type="match status" value="1"/>
</dbReference>
<dbReference type="AlphaFoldDB" id="A0A8T2U6Y2"/>
<proteinExistence type="predicted"/>
<dbReference type="PROSITE" id="PS50102">
    <property type="entry name" value="RRM"/>
    <property type="match status" value="1"/>
</dbReference>
<dbReference type="PANTHER" id="PTHR32343">
    <property type="entry name" value="SERINE/ARGININE-RICH SPLICING FACTOR"/>
    <property type="match status" value="1"/>
</dbReference>
<feature type="domain" description="RRM" evidence="2">
    <location>
        <begin position="3"/>
        <end position="77"/>
    </location>
</feature>
<keyword evidence="1" id="KW-0694">RNA-binding</keyword>
<protein>
    <recommendedName>
        <fullName evidence="2">RRM domain-containing protein</fullName>
    </recommendedName>
</protein>
<dbReference type="Proteomes" id="UP000825935">
    <property type="component" value="Chromosome 8"/>
</dbReference>
<evidence type="ECO:0000313" key="3">
    <source>
        <dbReference type="EMBL" id="KAH7431577.1"/>
    </source>
</evidence>
<dbReference type="EMBL" id="CM035413">
    <property type="protein sequence ID" value="KAH7431577.1"/>
    <property type="molecule type" value="Genomic_DNA"/>
</dbReference>
<sequence>MASTVKVSNISSKATVKDIEEFFAFSHQIESIDLSSDENETQIAYVRFTDKDSVRVALLLSGSSILDREVTITTVSNASAADPLILDHGAERLEANECISAHAKPTAINRAQEIVRSMLSRGLMLSKDTMRKAKSVDGDALKDEELDMHYDVCANGEMGGMTAHANNSACDNKGSVSEHIDTNIITDYDNDQGSQQSFQEVKHSKQGGNNMRINMQKCYKHVYAMNEKLQLGQRTMSALVAAQQGVAHAGSAVANNKFLAAGGVWVTGAFSRISSKSPNAFPHDAEGSPAPFHEHVQLTEMTTFAGNKSH</sequence>
<organism evidence="3 4">
    <name type="scientific">Ceratopteris richardii</name>
    <name type="common">Triangle waterfern</name>
    <dbReference type="NCBI Taxonomy" id="49495"/>
    <lineage>
        <taxon>Eukaryota</taxon>
        <taxon>Viridiplantae</taxon>
        <taxon>Streptophyta</taxon>
        <taxon>Embryophyta</taxon>
        <taxon>Tracheophyta</taxon>
        <taxon>Polypodiopsida</taxon>
        <taxon>Polypodiidae</taxon>
        <taxon>Polypodiales</taxon>
        <taxon>Pteridineae</taxon>
        <taxon>Pteridaceae</taxon>
        <taxon>Parkerioideae</taxon>
        <taxon>Ceratopteris</taxon>
    </lineage>
</organism>
<name>A0A8T2U6Y2_CERRI</name>
<dbReference type="SUPFAM" id="SSF54928">
    <property type="entry name" value="RNA-binding domain, RBD"/>
    <property type="match status" value="1"/>
</dbReference>
<dbReference type="OrthoDB" id="7763451at2759"/>
<dbReference type="SMART" id="SM00360">
    <property type="entry name" value="RRM"/>
    <property type="match status" value="1"/>
</dbReference>
<dbReference type="PANTHER" id="PTHR32343:SF10">
    <property type="entry name" value="RNA-BINDING REGION RNP-1 DOMAIN-CONTAINING PROTEIN"/>
    <property type="match status" value="1"/>
</dbReference>
<dbReference type="Pfam" id="PF00076">
    <property type="entry name" value="RRM_1"/>
    <property type="match status" value="1"/>
</dbReference>
<comment type="caution">
    <text evidence="3">The sequence shown here is derived from an EMBL/GenBank/DDBJ whole genome shotgun (WGS) entry which is preliminary data.</text>
</comment>
<dbReference type="InterPro" id="IPR035979">
    <property type="entry name" value="RBD_domain_sf"/>
</dbReference>